<evidence type="ECO:0000256" key="1">
    <source>
        <dbReference type="SAM" id="MobiDB-lite"/>
    </source>
</evidence>
<sequence>MSLLPTYIEDDEELEQQEESQTPKEYEIDFKTGQLTGNIVEGLEAIKIWIWLVLQTPRYRYYVYTWDYGNEFEDLIGQGYTEEYIEAETQRMTEDCLSVNENIQGISDFSVSMENDVLTVSFVVNTIYGDIEFKDQQIAKPTAA</sequence>
<proteinExistence type="predicted"/>
<dbReference type="Proteomes" id="UP000283683">
    <property type="component" value="Unassembled WGS sequence"/>
</dbReference>
<gene>
    <name evidence="2" type="ORF">DWV45_14725</name>
</gene>
<accession>A0A413DGV2</accession>
<dbReference type="InterPro" id="IPR020288">
    <property type="entry name" value="Sheath_initiator"/>
</dbReference>
<reference evidence="2 3" key="1">
    <citation type="submission" date="2018-08" db="EMBL/GenBank/DDBJ databases">
        <title>A genome reference for cultivated species of the human gut microbiota.</title>
        <authorList>
            <person name="Zou Y."/>
            <person name="Xue W."/>
            <person name="Luo G."/>
        </authorList>
    </citation>
    <scope>NUCLEOTIDE SEQUENCE [LARGE SCALE GENOMIC DNA]</scope>
    <source>
        <strain evidence="2 3">AF06-19</strain>
    </source>
</reference>
<evidence type="ECO:0000313" key="2">
    <source>
        <dbReference type="EMBL" id="RGW85176.1"/>
    </source>
</evidence>
<organism evidence="2 3">
    <name type="scientific">Agathobacter rectalis</name>
    <dbReference type="NCBI Taxonomy" id="39491"/>
    <lineage>
        <taxon>Bacteria</taxon>
        <taxon>Bacillati</taxon>
        <taxon>Bacillota</taxon>
        <taxon>Clostridia</taxon>
        <taxon>Lachnospirales</taxon>
        <taxon>Lachnospiraceae</taxon>
        <taxon>Agathobacter</taxon>
    </lineage>
</organism>
<comment type="caution">
    <text evidence="2">The sequence shown here is derived from an EMBL/GenBank/DDBJ whole genome shotgun (WGS) entry which is preliminary data.</text>
</comment>
<dbReference type="Pfam" id="PF10934">
    <property type="entry name" value="Sheath_initiator"/>
    <property type="match status" value="1"/>
</dbReference>
<dbReference type="RefSeq" id="WP_118327313.1">
    <property type="nucleotide sequence ID" value="NZ_JBBNFZ010000039.1"/>
</dbReference>
<feature type="compositionally biased region" description="Acidic residues" evidence="1">
    <location>
        <begin position="8"/>
        <end position="18"/>
    </location>
</feature>
<evidence type="ECO:0000313" key="3">
    <source>
        <dbReference type="Proteomes" id="UP000283683"/>
    </source>
</evidence>
<dbReference type="AlphaFoldDB" id="A0A413DGV2"/>
<name>A0A413DGV2_9FIRM</name>
<dbReference type="EMBL" id="QSAZ01000019">
    <property type="protein sequence ID" value="RGW85176.1"/>
    <property type="molecule type" value="Genomic_DNA"/>
</dbReference>
<feature type="region of interest" description="Disordered" evidence="1">
    <location>
        <begin position="1"/>
        <end position="23"/>
    </location>
</feature>
<protein>
    <submittedName>
        <fullName evidence="2">DUF2634 domain-containing protein</fullName>
    </submittedName>
</protein>